<dbReference type="InterPro" id="IPR036452">
    <property type="entry name" value="Ribo_hydro-like"/>
</dbReference>
<dbReference type="GO" id="GO:0008477">
    <property type="term" value="F:purine nucleosidase activity"/>
    <property type="evidence" value="ECO:0007669"/>
    <property type="project" value="TreeGrafter"/>
</dbReference>
<dbReference type="GO" id="GO:0006152">
    <property type="term" value="P:purine nucleoside catabolic process"/>
    <property type="evidence" value="ECO:0007669"/>
    <property type="project" value="TreeGrafter"/>
</dbReference>
<dbReference type="STRING" id="1420851.AU255_12140"/>
<organism evidence="5 6">
    <name type="scientific">Methyloprofundus sedimenti</name>
    <dbReference type="NCBI Taxonomy" id="1420851"/>
    <lineage>
        <taxon>Bacteria</taxon>
        <taxon>Pseudomonadati</taxon>
        <taxon>Pseudomonadota</taxon>
        <taxon>Gammaproteobacteria</taxon>
        <taxon>Methylococcales</taxon>
        <taxon>Methylococcaceae</taxon>
        <taxon>Methyloprofundus</taxon>
    </lineage>
</organism>
<name>A0A1V8MAG3_9GAMM</name>
<dbReference type="Pfam" id="PF01156">
    <property type="entry name" value="IU_nuc_hydro"/>
    <property type="match status" value="1"/>
</dbReference>
<evidence type="ECO:0000259" key="4">
    <source>
        <dbReference type="Pfam" id="PF01156"/>
    </source>
</evidence>
<reference evidence="5 6" key="1">
    <citation type="submission" date="2015-12" db="EMBL/GenBank/DDBJ databases">
        <authorList>
            <person name="Shamseldin A."/>
            <person name="Moawad H."/>
            <person name="Abd El-Rahim W.M."/>
            <person name="Sadowsky M.J."/>
        </authorList>
    </citation>
    <scope>NUCLEOTIDE SEQUENCE [LARGE SCALE GENOMIC DNA]</scope>
    <source>
        <strain evidence="5 6">WF1</strain>
    </source>
</reference>
<sequence>MGMLFLMSLISSVALASSYPTDVPRIMFSTDVANGIISTHGAQGSSPVSFSTTATYQRDTAVAPQDVDDGFTLAMALNLDAVGLVEVDSIIPTYGNAPLPEEMAVALFLTHVMKQRSDIPVVPGAMAQASQTLHATSQWFSGANIQIEGSGGSFAISCRNSGVEMMYRRLVTSNKPITILAIGPLTDVACLLTTSPEIKAKISEIIILDSRLEGESVSVNGKIVNDFNFRMDPIAGALLFASEAAREIPIRLISFSLSGQTSQAGDLIEFNSTTLKGPTPATPESQFSLNLLLESSVPRMQYWEGIFGTPQGPFDQYTLAAVVWPELFKCQAGIAYIQQCPYPAWSPLFPVDADGNPTQEPYNAPENPCMDHGTENGKSLSEISAELVVSLNLNNPGSLIRGITGIDGNIPKLNQSALPVTVCTDFASPSARQLFQELLYEYTW</sequence>
<dbReference type="PANTHER" id="PTHR12304">
    <property type="entry name" value="INOSINE-URIDINE PREFERRING NUCLEOSIDE HYDROLASE"/>
    <property type="match status" value="1"/>
</dbReference>
<feature type="signal peptide" evidence="3">
    <location>
        <begin position="1"/>
        <end position="16"/>
    </location>
</feature>
<keyword evidence="6" id="KW-1185">Reference proteome</keyword>
<dbReference type="AlphaFoldDB" id="A0A1V8MAG3"/>
<keyword evidence="1" id="KW-0378">Hydrolase</keyword>
<dbReference type="InterPro" id="IPR001910">
    <property type="entry name" value="Inosine/uridine_hydrolase_dom"/>
</dbReference>
<dbReference type="Proteomes" id="UP000191980">
    <property type="component" value="Unassembled WGS sequence"/>
</dbReference>
<feature type="domain" description="Inosine/uridine-preferring nucleoside hydrolase" evidence="4">
    <location>
        <begin position="67"/>
        <end position="331"/>
    </location>
</feature>
<dbReference type="InterPro" id="IPR023186">
    <property type="entry name" value="IUNH"/>
</dbReference>
<keyword evidence="2" id="KW-0326">Glycosidase</keyword>
<evidence type="ECO:0000256" key="2">
    <source>
        <dbReference type="ARBA" id="ARBA00023295"/>
    </source>
</evidence>
<comment type="caution">
    <text evidence="5">The sequence shown here is derived from an EMBL/GenBank/DDBJ whole genome shotgun (WGS) entry which is preliminary data.</text>
</comment>
<evidence type="ECO:0000256" key="1">
    <source>
        <dbReference type="ARBA" id="ARBA00022801"/>
    </source>
</evidence>
<dbReference type="EMBL" id="LPUF01000001">
    <property type="protein sequence ID" value="OQK18526.1"/>
    <property type="molecule type" value="Genomic_DNA"/>
</dbReference>
<protein>
    <recommendedName>
        <fullName evidence="4">Inosine/uridine-preferring nucleoside hydrolase domain-containing protein</fullName>
    </recommendedName>
</protein>
<dbReference type="GO" id="GO:0005829">
    <property type="term" value="C:cytosol"/>
    <property type="evidence" value="ECO:0007669"/>
    <property type="project" value="TreeGrafter"/>
</dbReference>
<dbReference type="PANTHER" id="PTHR12304:SF4">
    <property type="entry name" value="URIDINE NUCLEOSIDASE"/>
    <property type="match status" value="1"/>
</dbReference>
<gene>
    <name evidence="5" type="ORF">AU255_12140</name>
</gene>
<feature type="chain" id="PRO_5012867683" description="Inosine/uridine-preferring nucleoside hydrolase domain-containing protein" evidence="3">
    <location>
        <begin position="17"/>
        <end position="444"/>
    </location>
</feature>
<accession>A0A1V8MAG3</accession>
<dbReference type="SUPFAM" id="SSF53590">
    <property type="entry name" value="Nucleoside hydrolase"/>
    <property type="match status" value="1"/>
</dbReference>
<evidence type="ECO:0000313" key="6">
    <source>
        <dbReference type="Proteomes" id="UP000191980"/>
    </source>
</evidence>
<evidence type="ECO:0000256" key="3">
    <source>
        <dbReference type="SAM" id="SignalP"/>
    </source>
</evidence>
<evidence type="ECO:0000313" key="5">
    <source>
        <dbReference type="EMBL" id="OQK18526.1"/>
    </source>
</evidence>
<proteinExistence type="predicted"/>
<dbReference type="Gene3D" id="3.90.245.10">
    <property type="entry name" value="Ribonucleoside hydrolase-like"/>
    <property type="match status" value="1"/>
</dbReference>
<keyword evidence="3" id="KW-0732">Signal</keyword>